<dbReference type="PANTHER" id="PTHR42951">
    <property type="entry name" value="METALLO-BETA-LACTAMASE DOMAIN-CONTAINING"/>
    <property type="match status" value="1"/>
</dbReference>
<proteinExistence type="predicted"/>
<dbReference type="SUPFAM" id="SSF56281">
    <property type="entry name" value="Metallo-hydrolase/oxidoreductase"/>
    <property type="match status" value="1"/>
</dbReference>
<dbReference type="CDD" id="cd16282">
    <property type="entry name" value="metallo-hydrolase-like_MBL-fold"/>
    <property type="match status" value="1"/>
</dbReference>
<dbReference type="SMART" id="SM00849">
    <property type="entry name" value="Lactamase_B"/>
    <property type="match status" value="1"/>
</dbReference>
<evidence type="ECO:0000259" key="2">
    <source>
        <dbReference type="SMART" id="SM00849"/>
    </source>
</evidence>
<sequence>MLPTEPSFPVPHDGTSLRRLRRSGGSSTLIDTVMTEHRARALRRAVAELTDKPIRTVINTHHHADHTYGNFLFPEATIIGHELCREATIATGFETKKWFPGVDWGEIEIRPPEVTFTDDLKVWFDDMPGTLRYWGPAHTTNDVTVWIEEIGLLFAGDMVFNGGTPFVVMGSVQGLIDALGRVQELGARTVAPGHGAVTGPRAIGDQLTYLRFLQDRAKAGFTEGVEPLECGRRTDLGEFAGLTDPERLVGNLHRAYSELRGEPLGCTLDFDGVVDDMVAFNGGEPLHCVA</sequence>
<dbReference type="RefSeq" id="WP_307862413.1">
    <property type="nucleotide sequence ID" value="NZ_JAGINU010000001.1"/>
</dbReference>
<dbReference type="Gene3D" id="3.60.15.10">
    <property type="entry name" value="Ribonuclease Z/Hydroxyacylglutathione hydrolase-like"/>
    <property type="match status" value="1"/>
</dbReference>
<dbReference type="PANTHER" id="PTHR42951:SF4">
    <property type="entry name" value="ACYL-COENZYME A THIOESTERASE MBLAC2"/>
    <property type="match status" value="1"/>
</dbReference>
<name>A0ABS4VUH5_9PSEU</name>
<organism evidence="3 4">
    <name type="scientific">Pseudonocardia parietis</name>
    <dbReference type="NCBI Taxonomy" id="570936"/>
    <lineage>
        <taxon>Bacteria</taxon>
        <taxon>Bacillati</taxon>
        <taxon>Actinomycetota</taxon>
        <taxon>Actinomycetes</taxon>
        <taxon>Pseudonocardiales</taxon>
        <taxon>Pseudonocardiaceae</taxon>
        <taxon>Pseudonocardia</taxon>
    </lineage>
</organism>
<feature type="domain" description="Metallo-beta-lactamase" evidence="2">
    <location>
        <begin position="14"/>
        <end position="194"/>
    </location>
</feature>
<dbReference type="Proteomes" id="UP001519295">
    <property type="component" value="Unassembled WGS sequence"/>
</dbReference>
<dbReference type="Pfam" id="PF00753">
    <property type="entry name" value="Lactamase_B"/>
    <property type="match status" value="1"/>
</dbReference>
<dbReference type="InterPro" id="IPR050855">
    <property type="entry name" value="NDM-1-like"/>
</dbReference>
<keyword evidence="3" id="KW-0456">Lyase</keyword>
<reference evidence="3 4" key="1">
    <citation type="submission" date="2021-03" db="EMBL/GenBank/DDBJ databases">
        <title>Sequencing the genomes of 1000 actinobacteria strains.</title>
        <authorList>
            <person name="Klenk H.-P."/>
        </authorList>
    </citation>
    <scope>NUCLEOTIDE SEQUENCE [LARGE SCALE GENOMIC DNA]</scope>
    <source>
        <strain evidence="3 4">DSM 45256</strain>
    </source>
</reference>
<evidence type="ECO:0000313" key="3">
    <source>
        <dbReference type="EMBL" id="MBP2367577.1"/>
    </source>
</evidence>
<comment type="caution">
    <text evidence="3">The sequence shown here is derived from an EMBL/GenBank/DDBJ whole genome shotgun (WGS) entry which is preliminary data.</text>
</comment>
<feature type="region of interest" description="Disordered" evidence="1">
    <location>
        <begin position="1"/>
        <end position="21"/>
    </location>
</feature>
<dbReference type="InterPro" id="IPR036866">
    <property type="entry name" value="RibonucZ/Hydroxyglut_hydro"/>
</dbReference>
<accession>A0ABS4VUH5</accession>
<dbReference type="InterPro" id="IPR001279">
    <property type="entry name" value="Metallo-B-lactamas"/>
</dbReference>
<protein>
    <submittedName>
        <fullName evidence="3">Cyclase</fullName>
        <ecNumber evidence="3">4.-.-.-</ecNumber>
    </submittedName>
</protein>
<keyword evidence="4" id="KW-1185">Reference proteome</keyword>
<dbReference type="EC" id="4.-.-.-" evidence="3"/>
<dbReference type="GO" id="GO:0016829">
    <property type="term" value="F:lyase activity"/>
    <property type="evidence" value="ECO:0007669"/>
    <property type="project" value="UniProtKB-KW"/>
</dbReference>
<gene>
    <name evidence="3" type="ORF">JOF36_003273</name>
</gene>
<dbReference type="EMBL" id="JAGINU010000001">
    <property type="protein sequence ID" value="MBP2367577.1"/>
    <property type="molecule type" value="Genomic_DNA"/>
</dbReference>
<evidence type="ECO:0000313" key="4">
    <source>
        <dbReference type="Proteomes" id="UP001519295"/>
    </source>
</evidence>
<evidence type="ECO:0000256" key="1">
    <source>
        <dbReference type="SAM" id="MobiDB-lite"/>
    </source>
</evidence>